<gene>
    <name evidence="2" type="ORF">DAPPUDRAFT_341082</name>
</gene>
<keyword evidence="1" id="KW-0472">Membrane</keyword>
<evidence type="ECO:0000313" key="2">
    <source>
        <dbReference type="EMBL" id="EFX60890.1"/>
    </source>
</evidence>
<sequence length="175" mass="20330">MRQEAIWMESPFTEHTFKSPMILLKSTRGKGVRLPSRQVAAVPVQDRIIPFSPARATTKGWNVPLQVIGAVSVRVTAFFFTFYFPFFLDYTLMLILFVQNCTPWYPSSITIEILRKAFEIYGPIKQTQKSPIVILMANPFMEHTLKSPILVYIYQVFPWKKAYEFHQGKLMPFLS</sequence>
<dbReference type="EMBL" id="GL735391">
    <property type="protein sequence ID" value="EFX60890.1"/>
    <property type="molecule type" value="Genomic_DNA"/>
</dbReference>
<dbReference type="KEGG" id="dpx:DAPPUDRAFT_341082"/>
<keyword evidence="3" id="KW-1185">Reference proteome</keyword>
<name>E9I540_DAPPU</name>
<protein>
    <submittedName>
        <fullName evidence="2">Uncharacterized protein</fullName>
    </submittedName>
</protein>
<keyword evidence="1" id="KW-1133">Transmembrane helix</keyword>
<dbReference type="Proteomes" id="UP000000305">
    <property type="component" value="Unassembled WGS sequence"/>
</dbReference>
<keyword evidence="1" id="KW-0812">Transmembrane</keyword>
<accession>E9I540</accession>
<organism evidence="2 3">
    <name type="scientific">Daphnia pulex</name>
    <name type="common">Water flea</name>
    <dbReference type="NCBI Taxonomy" id="6669"/>
    <lineage>
        <taxon>Eukaryota</taxon>
        <taxon>Metazoa</taxon>
        <taxon>Ecdysozoa</taxon>
        <taxon>Arthropoda</taxon>
        <taxon>Crustacea</taxon>
        <taxon>Branchiopoda</taxon>
        <taxon>Diplostraca</taxon>
        <taxon>Cladocera</taxon>
        <taxon>Anomopoda</taxon>
        <taxon>Daphniidae</taxon>
        <taxon>Daphnia</taxon>
    </lineage>
</organism>
<feature type="transmembrane region" description="Helical" evidence="1">
    <location>
        <begin position="75"/>
        <end position="98"/>
    </location>
</feature>
<reference evidence="2 3" key="1">
    <citation type="journal article" date="2011" name="Science">
        <title>The ecoresponsive genome of Daphnia pulex.</title>
        <authorList>
            <person name="Colbourne J.K."/>
            <person name="Pfrender M.E."/>
            <person name="Gilbert D."/>
            <person name="Thomas W.K."/>
            <person name="Tucker A."/>
            <person name="Oakley T.H."/>
            <person name="Tokishita S."/>
            <person name="Aerts A."/>
            <person name="Arnold G.J."/>
            <person name="Basu M.K."/>
            <person name="Bauer D.J."/>
            <person name="Caceres C.E."/>
            <person name="Carmel L."/>
            <person name="Casola C."/>
            <person name="Choi J.H."/>
            <person name="Detter J.C."/>
            <person name="Dong Q."/>
            <person name="Dusheyko S."/>
            <person name="Eads B.D."/>
            <person name="Frohlich T."/>
            <person name="Geiler-Samerotte K.A."/>
            <person name="Gerlach D."/>
            <person name="Hatcher P."/>
            <person name="Jogdeo S."/>
            <person name="Krijgsveld J."/>
            <person name="Kriventseva E.V."/>
            <person name="Kultz D."/>
            <person name="Laforsch C."/>
            <person name="Lindquist E."/>
            <person name="Lopez J."/>
            <person name="Manak J.R."/>
            <person name="Muller J."/>
            <person name="Pangilinan J."/>
            <person name="Patwardhan R.P."/>
            <person name="Pitluck S."/>
            <person name="Pritham E.J."/>
            <person name="Rechtsteiner A."/>
            <person name="Rho M."/>
            <person name="Rogozin I.B."/>
            <person name="Sakarya O."/>
            <person name="Salamov A."/>
            <person name="Schaack S."/>
            <person name="Shapiro H."/>
            <person name="Shiga Y."/>
            <person name="Skalitzky C."/>
            <person name="Smith Z."/>
            <person name="Souvorov A."/>
            <person name="Sung W."/>
            <person name="Tang Z."/>
            <person name="Tsuchiya D."/>
            <person name="Tu H."/>
            <person name="Vos H."/>
            <person name="Wang M."/>
            <person name="Wolf Y.I."/>
            <person name="Yamagata H."/>
            <person name="Yamada T."/>
            <person name="Ye Y."/>
            <person name="Shaw J.R."/>
            <person name="Andrews J."/>
            <person name="Crease T.J."/>
            <person name="Tang H."/>
            <person name="Lucas S.M."/>
            <person name="Robertson H.M."/>
            <person name="Bork P."/>
            <person name="Koonin E.V."/>
            <person name="Zdobnov E.M."/>
            <person name="Grigoriev I.V."/>
            <person name="Lynch M."/>
            <person name="Boore J.L."/>
        </authorList>
    </citation>
    <scope>NUCLEOTIDE SEQUENCE [LARGE SCALE GENOMIC DNA]</scope>
</reference>
<proteinExistence type="predicted"/>
<evidence type="ECO:0000313" key="3">
    <source>
        <dbReference type="Proteomes" id="UP000000305"/>
    </source>
</evidence>
<evidence type="ECO:0000256" key="1">
    <source>
        <dbReference type="SAM" id="Phobius"/>
    </source>
</evidence>
<dbReference type="AlphaFoldDB" id="E9I540"/>
<dbReference type="InParanoid" id="E9I540"/>
<dbReference type="HOGENOM" id="CLU_1534118_0_0_1"/>